<evidence type="ECO:0000256" key="2">
    <source>
        <dbReference type="ARBA" id="ARBA00022490"/>
    </source>
</evidence>
<dbReference type="PANTHER" id="PTHR11108">
    <property type="entry name" value="FERROCHELATASE"/>
    <property type="match status" value="1"/>
</dbReference>
<dbReference type="CDD" id="cd00419">
    <property type="entry name" value="Ferrochelatase_C"/>
    <property type="match status" value="1"/>
</dbReference>
<comment type="similarity">
    <text evidence="1 9 10">Belongs to the ferrochelatase family.</text>
</comment>
<sequence>MKFKGIADYSHAQADKTGILITNLGTPDAAESGAVRRYLREFLSDSRVVEIPKAIWWFILNGIILAIRPARSAKNYRTVWTERGSPLLYHTADQCAGVRAYMKGKYGDDVVVEFAMRYGNPSVSSVIERMQQQGVRRLLVLPMYPQYSATTTASTFDAIANDFAKRRWIPELRFINHYHDFEPYIDAMAAHIQAYQAEHGKPEKLVLSYHGIPKRNLLEGDPYHCECYKTSRLLTEKLGLTRDDVITTFQSRFGKQEWLKPYTDATMKQLGEDGVKSIQVFCPGFPSDCLETIEEIGEENREYFEEAGGEQFGYIPALNATPGHIDALTALLEQHLKGWQPLATQDKSTSVQEHARLAAAK</sequence>
<dbReference type="InterPro" id="IPR033659">
    <property type="entry name" value="Ferrochelatase_N"/>
</dbReference>
<dbReference type="SUPFAM" id="SSF53800">
    <property type="entry name" value="Chelatase"/>
    <property type="match status" value="1"/>
</dbReference>
<name>A0AB38YD14_9GAMM</name>
<proteinExistence type="inferred from homology"/>
<keyword evidence="6 9" id="KW-0456">Lyase</keyword>
<evidence type="ECO:0000256" key="1">
    <source>
        <dbReference type="ARBA" id="ARBA00007718"/>
    </source>
</evidence>
<dbReference type="EMBL" id="CP101717">
    <property type="protein sequence ID" value="WLD57236.1"/>
    <property type="molecule type" value="Genomic_DNA"/>
</dbReference>
<keyword evidence="7 9" id="KW-0627">Porphyrin biosynthesis</keyword>
<dbReference type="NCBIfam" id="TIGR00109">
    <property type="entry name" value="hemH"/>
    <property type="match status" value="1"/>
</dbReference>
<organism evidence="11">
    <name type="scientific">Salinispirillum sp. LH 10-3-1</name>
    <dbReference type="NCBI Taxonomy" id="2952525"/>
    <lineage>
        <taxon>Bacteria</taxon>
        <taxon>Pseudomonadati</taxon>
        <taxon>Pseudomonadota</taxon>
        <taxon>Gammaproteobacteria</taxon>
        <taxon>Oceanospirillales</taxon>
        <taxon>Saccharospirillaceae</taxon>
        <taxon>Salinispirillum</taxon>
    </lineage>
</organism>
<reference evidence="11" key="1">
    <citation type="submission" date="2022-07" db="EMBL/GenBank/DDBJ databases">
        <title>Complete genome sequence of Salinispirillum sp. LH10-3-1 capable of multiple carbohydrate inversion isolated from a soda lake.</title>
        <authorList>
            <person name="Liu J."/>
            <person name="Zhai Y."/>
            <person name="Zhang H."/>
            <person name="Yang H."/>
            <person name="Qu J."/>
            <person name="Li J."/>
        </authorList>
    </citation>
    <scope>NUCLEOTIDE SEQUENCE</scope>
    <source>
        <strain evidence="11">LH 10-3-1</strain>
    </source>
</reference>
<evidence type="ECO:0000256" key="4">
    <source>
        <dbReference type="ARBA" id="ARBA00023004"/>
    </source>
</evidence>
<dbReference type="EC" id="4.98.1.1" evidence="9 10"/>
<protein>
    <recommendedName>
        <fullName evidence="9 10">Ferrochelatase</fullName>
        <ecNumber evidence="9 10">4.98.1.1</ecNumber>
    </recommendedName>
    <alternativeName>
        <fullName evidence="9">Heme synthase</fullName>
    </alternativeName>
    <alternativeName>
        <fullName evidence="9">Protoheme ferro-lyase</fullName>
    </alternativeName>
</protein>
<evidence type="ECO:0000256" key="5">
    <source>
        <dbReference type="ARBA" id="ARBA00023133"/>
    </source>
</evidence>
<dbReference type="GO" id="GO:0005737">
    <property type="term" value="C:cytoplasm"/>
    <property type="evidence" value="ECO:0007669"/>
    <property type="project" value="UniProtKB-SubCell"/>
</dbReference>
<feature type="binding site" evidence="9">
    <location>
        <position position="210"/>
    </location>
    <ligand>
        <name>Fe(2+)</name>
        <dbReference type="ChEBI" id="CHEBI:29033"/>
    </ligand>
</feature>
<dbReference type="GO" id="GO:0046872">
    <property type="term" value="F:metal ion binding"/>
    <property type="evidence" value="ECO:0007669"/>
    <property type="project" value="UniProtKB-KW"/>
</dbReference>
<comment type="subcellular location">
    <subcellularLocation>
        <location evidence="9 10">Cytoplasm</location>
    </subcellularLocation>
</comment>
<comment type="catalytic activity">
    <reaction evidence="8">
        <text>Fe-coproporphyrin III + 2 H(+) = coproporphyrin III + Fe(2+)</text>
        <dbReference type="Rhea" id="RHEA:49572"/>
        <dbReference type="ChEBI" id="CHEBI:15378"/>
        <dbReference type="ChEBI" id="CHEBI:29033"/>
        <dbReference type="ChEBI" id="CHEBI:68438"/>
        <dbReference type="ChEBI" id="CHEBI:131725"/>
        <dbReference type="EC" id="4.99.1.9"/>
    </reaction>
    <physiologicalReaction direction="right-to-left" evidence="8">
        <dbReference type="Rhea" id="RHEA:49574"/>
    </physiologicalReaction>
</comment>
<keyword evidence="4 9" id="KW-0408">Iron</keyword>
<evidence type="ECO:0000256" key="8">
    <source>
        <dbReference type="ARBA" id="ARBA00024536"/>
    </source>
</evidence>
<evidence type="ECO:0000256" key="6">
    <source>
        <dbReference type="ARBA" id="ARBA00023239"/>
    </source>
</evidence>
<accession>A0AB38YD14</accession>
<gene>
    <name evidence="9 11" type="primary">hemH</name>
    <name evidence="11" type="ORF">NFC81_10945</name>
</gene>
<keyword evidence="5 9" id="KW-0350">Heme biosynthesis</keyword>
<evidence type="ECO:0000256" key="10">
    <source>
        <dbReference type="RuleBase" id="RU000607"/>
    </source>
</evidence>
<comment type="function">
    <text evidence="9 10">Catalyzes the ferrous insertion into protoporphyrin IX.</text>
</comment>
<feature type="binding site" evidence="9">
    <location>
        <position position="291"/>
    </location>
    <ligand>
        <name>Fe(2+)</name>
        <dbReference type="ChEBI" id="CHEBI:29033"/>
    </ligand>
</feature>
<dbReference type="PANTHER" id="PTHR11108:SF1">
    <property type="entry name" value="FERROCHELATASE, MITOCHONDRIAL"/>
    <property type="match status" value="1"/>
</dbReference>
<dbReference type="Pfam" id="PF00762">
    <property type="entry name" value="Ferrochelatase"/>
    <property type="match status" value="1"/>
</dbReference>
<keyword evidence="2 9" id="KW-0963">Cytoplasm</keyword>
<keyword evidence="3 9" id="KW-0479">Metal-binding</keyword>
<dbReference type="RefSeq" id="WP_304994523.1">
    <property type="nucleotide sequence ID" value="NZ_CP101717.1"/>
</dbReference>
<dbReference type="InterPro" id="IPR033644">
    <property type="entry name" value="Ferrochelatase_C"/>
</dbReference>
<dbReference type="GO" id="GO:0004325">
    <property type="term" value="F:ferrochelatase activity"/>
    <property type="evidence" value="ECO:0007669"/>
    <property type="project" value="UniProtKB-UniRule"/>
</dbReference>
<dbReference type="PROSITE" id="PS00534">
    <property type="entry name" value="FERROCHELATASE"/>
    <property type="match status" value="1"/>
</dbReference>
<evidence type="ECO:0000313" key="11">
    <source>
        <dbReference type="EMBL" id="WLD57236.1"/>
    </source>
</evidence>
<dbReference type="FunFam" id="3.40.50.1400:FF:000002">
    <property type="entry name" value="Ferrochelatase"/>
    <property type="match status" value="1"/>
</dbReference>
<dbReference type="InterPro" id="IPR019772">
    <property type="entry name" value="Ferrochelatase_AS"/>
</dbReference>
<evidence type="ECO:0000256" key="9">
    <source>
        <dbReference type="HAMAP-Rule" id="MF_00323"/>
    </source>
</evidence>
<comment type="catalytic activity">
    <reaction evidence="9 10">
        <text>heme b + 2 H(+) = protoporphyrin IX + Fe(2+)</text>
        <dbReference type="Rhea" id="RHEA:22584"/>
        <dbReference type="ChEBI" id="CHEBI:15378"/>
        <dbReference type="ChEBI" id="CHEBI:29033"/>
        <dbReference type="ChEBI" id="CHEBI:57306"/>
        <dbReference type="ChEBI" id="CHEBI:60344"/>
        <dbReference type="EC" id="4.98.1.1"/>
    </reaction>
</comment>
<evidence type="ECO:0000256" key="3">
    <source>
        <dbReference type="ARBA" id="ARBA00022723"/>
    </source>
</evidence>
<dbReference type="Gene3D" id="3.40.50.1400">
    <property type="match status" value="2"/>
</dbReference>
<dbReference type="GO" id="GO:0006783">
    <property type="term" value="P:heme biosynthetic process"/>
    <property type="evidence" value="ECO:0007669"/>
    <property type="project" value="UniProtKB-UniRule"/>
</dbReference>
<dbReference type="HAMAP" id="MF_00323">
    <property type="entry name" value="Ferrochelatase"/>
    <property type="match status" value="1"/>
</dbReference>
<dbReference type="InterPro" id="IPR001015">
    <property type="entry name" value="Ferrochelatase"/>
</dbReference>
<dbReference type="AlphaFoldDB" id="A0AB38YD14"/>
<dbReference type="CDD" id="cd03411">
    <property type="entry name" value="Ferrochelatase_N"/>
    <property type="match status" value="1"/>
</dbReference>
<comment type="pathway">
    <text evidence="9 10">Porphyrin-containing compound metabolism; protoheme biosynthesis; protoheme from protoporphyrin-IX: step 1/1.</text>
</comment>
<evidence type="ECO:0000256" key="7">
    <source>
        <dbReference type="ARBA" id="ARBA00023244"/>
    </source>
</evidence>